<dbReference type="Proteomes" id="UP000008237">
    <property type="component" value="Unassembled WGS sequence"/>
</dbReference>
<evidence type="ECO:0000313" key="1">
    <source>
        <dbReference type="EMBL" id="EFN81231.1"/>
    </source>
</evidence>
<dbReference type="InParanoid" id="E2BSU9"/>
<dbReference type="PANTHER" id="PTHR37162">
    <property type="entry name" value="HAT FAMILY DIMERISATION DOMAINCONTAINING PROTEIN-RELATED"/>
    <property type="match status" value="1"/>
</dbReference>
<keyword evidence="2" id="KW-1185">Reference proteome</keyword>
<name>E2BSU9_HARSA</name>
<dbReference type="OMA" id="ICNIVEM"/>
<dbReference type="OrthoDB" id="8046116at2759"/>
<dbReference type="EMBL" id="GL450278">
    <property type="protein sequence ID" value="EFN81231.1"/>
    <property type="molecule type" value="Genomic_DNA"/>
</dbReference>
<feature type="non-terminal residue" evidence="1">
    <location>
        <position position="1"/>
    </location>
</feature>
<protein>
    <recommendedName>
        <fullName evidence="3">DUF4371 domain-containing protein</fullName>
    </recommendedName>
</protein>
<proteinExistence type="predicted"/>
<gene>
    <name evidence="1" type="ORF">EAI_00132</name>
</gene>
<dbReference type="PANTHER" id="PTHR37162:SF1">
    <property type="entry name" value="BED-TYPE DOMAIN-CONTAINING PROTEIN"/>
    <property type="match status" value="1"/>
</dbReference>
<reference evidence="1 2" key="1">
    <citation type="journal article" date="2010" name="Science">
        <title>Genomic comparison of the ants Camponotus floridanus and Harpegnathos saltator.</title>
        <authorList>
            <person name="Bonasio R."/>
            <person name="Zhang G."/>
            <person name="Ye C."/>
            <person name="Mutti N.S."/>
            <person name="Fang X."/>
            <person name="Qin N."/>
            <person name="Donahue G."/>
            <person name="Yang P."/>
            <person name="Li Q."/>
            <person name="Li C."/>
            <person name="Zhang P."/>
            <person name="Huang Z."/>
            <person name="Berger S.L."/>
            <person name="Reinberg D."/>
            <person name="Wang J."/>
            <person name="Liebig J."/>
        </authorList>
    </citation>
    <scope>NUCLEOTIDE SEQUENCE [LARGE SCALE GENOMIC DNA]</scope>
    <source>
        <strain evidence="1 2">R22 G/1</strain>
    </source>
</reference>
<organism evidence="2">
    <name type="scientific">Harpegnathos saltator</name>
    <name type="common">Jerdon's jumping ant</name>
    <dbReference type="NCBI Taxonomy" id="610380"/>
    <lineage>
        <taxon>Eukaryota</taxon>
        <taxon>Metazoa</taxon>
        <taxon>Ecdysozoa</taxon>
        <taxon>Arthropoda</taxon>
        <taxon>Hexapoda</taxon>
        <taxon>Insecta</taxon>
        <taxon>Pterygota</taxon>
        <taxon>Neoptera</taxon>
        <taxon>Endopterygota</taxon>
        <taxon>Hymenoptera</taxon>
        <taxon>Apocrita</taxon>
        <taxon>Aculeata</taxon>
        <taxon>Formicoidea</taxon>
        <taxon>Formicidae</taxon>
        <taxon>Ponerinae</taxon>
        <taxon>Ponerini</taxon>
        <taxon>Harpegnathos</taxon>
    </lineage>
</organism>
<accession>E2BSU9</accession>
<evidence type="ECO:0008006" key="3">
    <source>
        <dbReference type="Google" id="ProtNLM"/>
    </source>
</evidence>
<evidence type="ECO:0000313" key="2">
    <source>
        <dbReference type="Proteomes" id="UP000008237"/>
    </source>
</evidence>
<dbReference type="AlphaFoldDB" id="E2BSU9"/>
<sequence>GKSNLIKHAKSGKHVNNMLIRNVNPSVSLTVNNNTFEDHATKVKIAEIKLAAFYATHNIAFEIVNDVIPLLKDIFTDSHIAKDLTLSRRKCTQIIRNIVAKRANEKLISNLLNIRFSISLDESTSVTNDKILCILVKYFSIQSNKVVTELLELVSLDATDCSAEKLYSAFEQCFNSKEIPICNIVEMASDNAAVMI</sequence>
<feature type="non-terminal residue" evidence="1">
    <location>
        <position position="196"/>
    </location>
</feature>